<evidence type="ECO:0000313" key="1">
    <source>
        <dbReference type="EMBL" id="BCA86034.1"/>
    </source>
</evidence>
<dbReference type="KEGG" id="esg:EsVE80_15570"/>
<reference evidence="1 2" key="1">
    <citation type="submission" date="2020-02" db="EMBL/GenBank/DDBJ databases">
        <title>Characterization of vanA genotype vancomycin-resistant Enterococcus saigonensis VE80.</title>
        <authorList>
            <person name="Harada T."/>
            <person name="Motooka D."/>
            <person name="Nakamura S."/>
            <person name="Yamamoto Y."/>
            <person name="Kawahara R."/>
            <person name="Kawatsu K."/>
        </authorList>
    </citation>
    <scope>NUCLEOTIDE SEQUENCE [LARGE SCALE GENOMIC DNA]</scope>
    <source>
        <strain evidence="1 2">VE80</strain>
    </source>
</reference>
<dbReference type="Proteomes" id="UP000502998">
    <property type="component" value="Chromosome"/>
</dbReference>
<dbReference type="EMBL" id="AP022822">
    <property type="protein sequence ID" value="BCA86034.1"/>
    <property type="molecule type" value="Genomic_DNA"/>
</dbReference>
<organism evidence="1 2">
    <name type="scientific">Enterococcus saigonensis</name>
    <dbReference type="NCBI Taxonomy" id="1805431"/>
    <lineage>
        <taxon>Bacteria</taxon>
        <taxon>Bacillati</taxon>
        <taxon>Bacillota</taxon>
        <taxon>Bacilli</taxon>
        <taxon>Lactobacillales</taxon>
        <taxon>Enterococcaceae</taxon>
        <taxon>Enterococcus</taxon>
    </lineage>
</organism>
<evidence type="ECO:0000313" key="2">
    <source>
        <dbReference type="Proteomes" id="UP000502998"/>
    </source>
</evidence>
<dbReference type="AlphaFoldDB" id="A0A679IQ47"/>
<sequence length="258" mass="30659">MVNKATFHSLCHYLYQHEAATLRDLKKEISNRDLEKTIEIAIKLRLLERVDRRYYLRFPIFSQKMVTDLEKEETFQEALEILKKEDSQNLFAELNYFNRLLQTTYFYAVHEEIQLADISELKNDEITLISCQLQGDYTTLPYYFTALREDNTITEEFALYDVLGDVDQDYALNQFSYIIQRIHRGKKVRPSIFSQALLITKILSVDTEGVWQLRTPLLKHYEDNSINLAGDTLKWRLLFTKFLEWKGNDSLQYILLKD</sequence>
<protein>
    <submittedName>
        <fullName evidence="1">Uncharacterized protein</fullName>
    </submittedName>
</protein>
<gene>
    <name evidence="1" type="ORF">EsVE80_15570</name>
</gene>
<keyword evidence="2" id="KW-1185">Reference proteome</keyword>
<dbReference type="InterPro" id="IPR014924">
    <property type="entry name" value="DUF1803"/>
</dbReference>
<proteinExistence type="predicted"/>
<dbReference type="Pfam" id="PF08820">
    <property type="entry name" value="DUF1803"/>
    <property type="match status" value="1"/>
</dbReference>
<name>A0A679IQ47_9ENTE</name>
<accession>A0A679IQ47</accession>